<sequence>MKKILVIGGTRFFGRKLVERLIQEGHQVTVMTRGSNPFGDKVEHMTANRLKKEELSQKVEGRHFDLVYDNICYSSNDAYSFCEVFNGKIGKLVFTSTLSTYEADGKEKSEADFDPYTYEIQMGDRADFTYGEGKRQAEAVFFQYALFPVAAVRFPIVMGENDYTGRLHFHVERIAKGEPIGLVSMEAEMSFIQADEAARFLHWAGLEEVEGPYNAAANGKISLAALIKLIEAVTGKEANISLAGGDDIRSPYAIPASWYMANEKAANQGFHFTDLHDWLKPLVKAIAVNNK</sequence>
<dbReference type="InterPro" id="IPR050177">
    <property type="entry name" value="Lipid_A_modif_metabolic_enz"/>
</dbReference>
<dbReference type="PANTHER" id="PTHR43245:SF13">
    <property type="entry name" value="UDP-D-APIOSE_UDP-D-XYLOSE SYNTHASE 2"/>
    <property type="match status" value="1"/>
</dbReference>
<dbReference type="SUPFAM" id="SSF51735">
    <property type="entry name" value="NAD(P)-binding Rossmann-fold domains"/>
    <property type="match status" value="1"/>
</dbReference>
<dbReference type="InterPro" id="IPR036291">
    <property type="entry name" value="NAD(P)-bd_dom_sf"/>
</dbReference>
<feature type="domain" description="NAD-dependent epimerase/dehydratase" evidence="1">
    <location>
        <begin position="4"/>
        <end position="68"/>
    </location>
</feature>
<evidence type="ECO:0000313" key="3">
    <source>
        <dbReference type="Proteomes" id="UP000031982"/>
    </source>
</evidence>
<dbReference type="Pfam" id="PF01370">
    <property type="entry name" value="Epimerase"/>
    <property type="match status" value="1"/>
</dbReference>
<name>A0ABR5AZB4_BACBA</name>
<proteinExistence type="predicted"/>
<reference evidence="2 3" key="1">
    <citation type="submission" date="2015-01" db="EMBL/GenBank/DDBJ databases">
        <title>Genome Assembly of Bacillus badius MTCC 1458.</title>
        <authorList>
            <person name="Verma A."/>
            <person name="Khatri I."/>
            <person name="Mual P."/>
            <person name="Subramanian S."/>
            <person name="Krishnamurthi S."/>
        </authorList>
    </citation>
    <scope>NUCLEOTIDE SEQUENCE [LARGE SCALE GENOMIC DNA]</scope>
    <source>
        <strain evidence="2 3">MTCC 1458</strain>
    </source>
</reference>
<dbReference type="InterPro" id="IPR001509">
    <property type="entry name" value="Epimerase_deHydtase"/>
</dbReference>
<keyword evidence="3" id="KW-1185">Reference proteome</keyword>
<dbReference type="Gene3D" id="3.40.50.720">
    <property type="entry name" value="NAD(P)-binding Rossmann-like Domain"/>
    <property type="match status" value="1"/>
</dbReference>
<gene>
    <name evidence="2" type="ORF">SD77_2505</name>
</gene>
<comment type="caution">
    <text evidence="2">The sequence shown here is derived from an EMBL/GenBank/DDBJ whole genome shotgun (WGS) entry which is preliminary data.</text>
</comment>
<accession>A0ABR5AZB4</accession>
<dbReference type="Proteomes" id="UP000031982">
    <property type="component" value="Unassembled WGS sequence"/>
</dbReference>
<dbReference type="PANTHER" id="PTHR43245">
    <property type="entry name" value="BIFUNCTIONAL POLYMYXIN RESISTANCE PROTEIN ARNA"/>
    <property type="match status" value="1"/>
</dbReference>
<organism evidence="2 3">
    <name type="scientific">Bacillus badius</name>
    <dbReference type="NCBI Taxonomy" id="1455"/>
    <lineage>
        <taxon>Bacteria</taxon>
        <taxon>Bacillati</taxon>
        <taxon>Bacillota</taxon>
        <taxon>Bacilli</taxon>
        <taxon>Bacillales</taxon>
        <taxon>Bacillaceae</taxon>
        <taxon>Pseudobacillus</taxon>
    </lineage>
</organism>
<dbReference type="EMBL" id="JXLP01000002">
    <property type="protein sequence ID" value="KIL80051.1"/>
    <property type="molecule type" value="Genomic_DNA"/>
</dbReference>
<evidence type="ECO:0000259" key="1">
    <source>
        <dbReference type="Pfam" id="PF01370"/>
    </source>
</evidence>
<evidence type="ECO:0000313" key="2">
    <source>
        <dbReference type="EMBL" id="KIL80051.1"/>
    </source>
</evidence>
<protein>
    <submittedName>
        <fullName evidence="2">Isoflavone reductase</fullName>
    </submittedName>
</protein>
<dbReference type="RefSeq" id="WP_041096713.1">
    <property type="nucleotide sequence ID" value="NZ_JARTHD010000044.1"/>
</dbReference>